<dbReference type="InterPro" id="IPR016185">
    <property type="entry name" value="PreATP-grasp_dom_sf"/>
</dbReference>
<dbReference type="SUPFAM" id="SSF56059">
    <property type="entry name" value="Glutathione synthetase ATP-binding domain-like"/>
    <property type="match status" value="1"/>
</dbReference>
<dbReference type="GO" id="GO:0005759">
    <property type="term" value="C:mitochondrial matrix"/>
    <property type="evidence" value="ECO:0007669"/>
    <property type="project" value="UniProtKB-SubCell"/>
</dbReference>
<dbReference type="GO" id="GO:0046872">
    <property type="term" value="F:metal ion binding"/>
    <property type="evidence" value="ECO:0007669"/>
    <property type="project" value="InterPro"/>
</dbReference>
<feature type="domain" description="ATP-grasp" evidence="12">
    <location>
        <begin position="148"/>
        <end position="346"/>
    </location>
</feature>
<evidence type="ECO:0000256" key="10">
    <source>
        <dbReference type="PROSITE-ProRule" id="PRU00409"/>
    </source>
</evidence>
<reference evidence="14 15" key="1">
    <citation type="journal article" date="2014" name="Nat. Commun.">
        <title>Molecular traces of alternative social organization in a termite genome.</title>
        <authorList>
            <person name="Terrapon N."/>
            <person name="Li C."/>
            <person name="Robertson H.M."/>
            <person name="Ji L."/>
            <person name="Meng X."/>
            <person name="Booth W."/>
            <person name="Chen Z."/>
            <person name="Childers C.P."/>
            <person name="Glastad K.M."/>
            <person name="Gokhale K."/>
            <person name="Gowin J."/>
            <person name="Gronenberg W."/>
            <person name="Hermansen R.A."/>
            <person name="Hu H."/>
            <person name="Hunt B.G."/>
            <person name="Huylmans A.K."/>
            <person name="Khalil S.M."/>
            <person name="Mitchell R.D."/>
            <person name="Munoz-Torres M.C."/>
            <person name="Mustard J.A."/>
            <person name="Pan H."/>
            <person name="Reese J.T."/>
            <person name="Scharf M.E."/>
            <person name="Sun F."/>
            <person name="Vogel H."/>
            <person name="Xiao J."/>
            <person name="Yang W."/>
            <person name="Yang Z."/>
            <person name="Yang Z."/>
            <person name="Zhou J."/>
            <person name="Zhu J."/>
            <person name="Brent C.S."/>
            <person name="Elsik C.G."/>
            <person name="Goodisman M.A."/>
            <person name="Liberles D.A."/>
            <person name="Roe R.M."/>
            <person name="Vargo E.L."/>
            <person name="Vilcinskas A."/>
            <person name="Wang J."/>
            <person name="Bornberg-Bauer E."/>
            <person name="Korb J."/>
            <person name="Zhang G."/>
            <person name="Liebig J."/>
        </authorList>
    </citation>
    <scope>NUCLEOTIDE SEQUENCE [LARGE SCALE GENOMIC DNA]</scope>
    <source>
        <tissue evidence="14">Whole organism</tissue>
    </source>
</reference>
<dbReference type="STRING" id="136037.A0A067REH9"/>
<evidence type="ECO:0000259" key="11">
    <source>
        <dbReference type="PROSITE" id="PS50968"/>
    </source>
</evidence>
<dbReference type="GO" id="GO:0005524">
    <property type="term" value="F:ATP binding"/>
    <property type="evidence" value="ECO:0007669"/>
    <property type="project" value="UniProtKB-UniRule"/>
</dbReference>
<dbReference type="GO" id="GO:0004485">
    <property type="term" value="F:methylcrotonoyl-CoA carboxylase activity"/>
    <property type="evidence" value="ECO:0007669"/>
    <property type="project" value="TreeGrafter"/>
</dbReference>
<dbReference type="PROSITE" id="PS50968">
    <property type="entry name" value="BIOTINYL_LIPOYL"/>
    <property type="match status" value="1"/>
</dbReference>
<sequence length="714" mass="78823">MTLKSRGKLLSKCVFLQTQPWRSASNYVQIRKVLVANRGEIACRVMRTAKKLGIQTVAVYSDADTSAAHVEMADEAYNIGLPPSQESYLRREKIIDIAKCSGCQAIHPGYGFLSENTEFAELCHKSDIIFVGPPANAIRDMGIKSASKSIMSAAGVPVIEGYHGDDQSMAKLKQEAENIGFPVMIKAVLGGGGKGMRVAFTASEFESQLELARHEALKSFADQAVLLEKFVVEPRHVEVQIFGDHHGNCVHLFERDCSVQRRHQKIIEEAPAPNLSESLRAELGESAVKAACAVGYVGAGTVEFILDRHSHTFHFMEMNTRLQVEHAVTEMVTNTDLVEWQFRVAAGEKLPLTQEEIYLRGHAFEARIYAESPSNNFMPLAGPLHYLATPVPSADVRVETGVRQGDEVSVYYDPMIAKLIVWGKDRTDALIKMRTQLADYNIVGVDTNVDFLLDLCKHSEFISGNVHTNFIEHHRSELLGHKSPPDHIVIQAVLVVVLNEQLEAQKAASASQDPFSPFFSEIGMRLNHLLVRDFSFRCGKEVVTAQVTYKKREGFLVRVSGAEEQLDVSGTLSMSNNRLELICHMDKKVVKSHVVITPTDVHLFTRDGSYQFSLPVPKFKSAEIDDAGATGGDVAVAPMPGVVEKVYVKLGDVVKAGDPLFIITAMKMEYVIHAPRDGQIEKINCSVGENVSKNAVMVKLREEGKDRGEVPNAV</sequence>
<feature type="domain" description="Biotin carboxylation" evidence="13">
    <location>
        <begin position="29"/>
        <end position="476"/>
    </location>
</feature>
<dbReference type="InterPro" id="IPR011761">
    <property type="entry name" value="ATP-grasp"/>
</dbReference>
<dbReference type="InterPro" id="IPR011054">
    <property type="entry name" value="Rudment_hybrid_motif"/>
</dbReference>
<accession>A0A067REH9</accession>
<keyword evidence="7" id="KW-0496">Mitochondrion</keyword>
<dbReference type="PROSITE" id="PS00188">
    <property type="entry name" value="BIOTIN"/>
    <property type="match status" value="1"/>
</dbReference>
<protein>
    <submittedName>
        <fullName evidence="14">Methylcrotonoyl-CoA carboxylase subunit alpha, mitochondrial</fullName>
    </submittedName>
</protein>
<dbReference type="InterPro" id="IPR005479">
    <property type="entry name" value="CPAse_ATP-bd"/>
</dbReference>
<feature type="domain" description="Lipoyl-binding" evidence="11">
    <location>
        <begin position="624"/>
        <end position="701"/>
    </location>
</feature>
<comment type="function">
    <text evidence="9">This is one of the 2 subunits of the biotin-dependent propionyl-CoA carboxylase (PCC), a mitochondrial enzyme involved in the catabolism of odd chain fatty acids, branched-chain amino acids isoleucine, threonine, methionine, and valine and other metabolites. Propionyl-CoA carboxylase catalyzes the carboxylation of propionyl-CoA/propanoyl-CoA to D-methylmalonyl-CoA/(S)-methylmalonyl-CoA. Within the holoenzyme, the alpha subunit catalyzes the ATP-dependent carboxylation of the biotin carried by the biotin carboxyl carrier (BCC) domain, while the beta subunit then transfers the carboxyl group from carboxylated biotin to propionyl-CoA. Propionyl-CoA carboxylase also significantly acts on butyryl-CoA/butanoyl-CoA, which is converted to ethylmalonyl-CoA/(2S)-ethylmalonyl-CoA. Other alternative minor substrates include (2E)-butenoyl-CoA/crotonoyl-CoA.</text>
</comment>
<dbReference type="InParanoid" id="A0A067REH9"/>
<proteinExistence type="predicted"/>
<dbReference type="CDD" id="cd06850">
    <property type="entry name" value="biotinyl_domain"/>
    <property type="match status" value="1"/>
</dbReference>
<keyword evidence="6" id="KW-0809">Transit peptide</keyword>
<dbReference type="Pfam" id="PF02786">
    <property type="entry name" value="CPSase_L_D2"/>
    <property type="match status" value="1"/>
</dbReference>
<evidence type="ECO:0000313" key="14">
    <source>
        <dbReference type="EMBL" id="KDR22142.1"/>
    </source>
</evidence>
<dbReference type="Pfam" id="PF00364">
    <property type="entry name" value="Biotin_lipoyl"/>
    <property type="match status" value="1"/>
</dbReference>
<evidence type="ECO:0000256" key="6">
    <source>
        <dbReference type="ARBA" id="ARBA00022946"/>
    </source>
</evidence>
<dbReference type="FunCoup" id="A0A067REH9">
    <property type="interactions" value="1561"/>
</dbReference>
<comment type="subcellular location">
    <subcellularLocation>
        <location evidence="2">Mitochondrion matrix</location>
    </subcellularLocation>
</comment>
<keyword evidence="15" id="KW-1185">Reference proteome</keyword>
<dbReference type="InterPro" id="IPR013815">
    <property type="entry name" value="ATP_grasp_subdomain_1"/>
</dbReference>
<evidence type="ECO:0000256" key="9">
    <source>
        <dbReference type="ARBA" id="ARBA00056148"/>
    </source>
</evidence>
<dbReference type="FunFam" id="3.30.470.20:FF:000028">
    <property type="entry name" value="Methylcrotonoyl-CoA carboxylase subunit alpha, mitochondrial"/>
    <property type="match status" value="1"/>
</dbReference>
<dbReference type="PROSITE" id="PS50975">
    <property type="entry name" value="ATP_GRASP"/>
    <property type="match status" value="1"/>
</dbReference>
<dbReference type="InterPro" id="IPR001882">
    <property type="entry name" value="Biotin_BS"/>
</dbReference>
<dbReference type="FunFam" id="3.30.1490.20:FF:000003">
    <property type="entry name" value="acetyl-CoA carboxylase isoform X1"/>
    <property type="match status" value="1"/>
</dbReference>
<evidence type="ECO:0000256" key="7">
    <source>
        <dbReference type="ARBA" id="ARBA00023128"/>
    </source>
</evidence>
<dbReference type="SMART" id="SM00878">
    <property type="entry name" value="Biotin_carb_C"/>
    <property type="match status" value="1"/>
</dbReference>
<dbReference type="Pfam" id="PF00289">
    <property type="entry name" value="Biotin_carb_N"/>
    <property type="match status" value="1"/>
</dbReference>
<evidence type="ECO:0000259" key="12">
    <source>
        <dbReference type="PROSITE" id="PS50975"/>
    </source>
</evidence>
<dbReference type="eggNOG" id="KOG0238">
    <property type="taxonomic scope" value="Eukaryota"/>
</dbReference>
<evidence type="ECO:0000256" key="8">
    <source>
        <dbReference type="ARBA" id="ARBA00023267"/>
    </source>
</evidence>
<dbReference type="InterPro" id="IPR011764">
    <property type="entry name" value="Biotin_carboxylation_dom"/>
</dbReference>
<dbReference type="PROSITE" id="PS00867">
    <property type="entry name" value="CPSASE_2"/>
    <property type="match status" value="1"/>
</dbReference>
<evidence type="ECO:0000256" key="2">
    <source>
        <dbReference type="ARBA" id="ARBA00004305"/>
    </source>
</evidence>
<comment type="cofactor">
    <cofactor evidence="1">
        <name>biotin</name>
        <dbReference type="ChEBI" id="CHEBI:57586"/>
    </cofactor>
</comment>
<keyword evidence="3" id="KW-0436">Ligase</keyword>
<dbReference type="InterPro" id="IPR011053">
    <property type="entry name" value="Single_hybrid_motif"/>
</dbReference>
<evidence type="ECO:0000256" key="3">
    <source>
        <dbReference type="ARBA" id="ARBA00022598"/>
    </source>
</evidence>
<dbReference type="FunFam" id="2.40.50.100:FF:000003">
    <property type="entry name" value="Acetyl-CoA carboxylase biotin carboxyl carrier protein"/>
    <property type="match status" value="1"/>
</dbReference>
<dbReference type="InterPro" id="IPR050856">
    <property type="entry name" value="Biotin_carboxylase_complex"/>
</dbReference>
<dbReference type="Pfam" id="PF02785">
    <property type="entry name" value="Biotin_carb_C"/>
    <property type="match status" value="1"/>
</dbReference>
<dbReference type="Gene3D" id="3.30.470.20">
    <property type="entry name" value="ATP-grasp fold, B domain"/>
    <property type="match status" value="1"/>
</dbReference>
<dbReference type="Gene3D" id="3.30.700.40">
    <property type="match status" value="1"/>
</dbReference>
<dbReference type="FunFam" id="3.40.50.20:FF:000010">
    <property type="entry name" value="Propionyl-CoA carboxylase subunit alpha"/>
    <property type="match status" value="1"/>
</dbReference>
<evidence type="ECO:0000256" key="5">
    <source>
        <dbReference type="ARBA" id="ARBA00022840"/>
    </source>
</evidence>
<dbReference type="Proteomes" id="UP000027135">
    <property type="component" value="Unassembled WGS sequence"/>
</dbReference>
<dbReference type="PANTHER" id="PTHR18866:SF33">
    <property type="entry name" value="METHYLCROTONOYL-COA CARBOXYLASE SUBUNIT ALPHA, MITOCHONDRIAL-RELATED"/>
    <property type="match status" value="1"/>
</dbReference>
<evidence type="ECO:0000259" key="13">
    <source>
        <dbReference type="PROSITE" id="PS50979"/>
    </source>
</evidence>
<evidence type="ECO:0000256" key="4">
    <source>
        <dbReference type="ARBA" id="ARBA00022741"/>
    </source>
</evidence>
<name>A0A067REH9_ZOONE</name>
<dbReference type="SUPFAM" id="SSF51230">
    <property type="entry name" value="Single hybrid motif"/>
    <property type="match status" value="1"/>
</dbReference>
<dbReference type="AlphaFoldDB" id="A0A067REH9"/>
<keyword evidence="4 10" id="KW-0547">Nucleotide-binding</keyword>
<dbReference type="Gene3D" id="3.30.1490.20">
    <property type="entry name" value="ATP-grasp fold, A domain"/>
    <property type="match status" value="1"/>
</dbReference>
<organism evidence="14 15">
    <name type="scientific">Zootermopsis nevadensis</name>
    <name type="common">Dampwood termite</name>
    <dbReference type="NCBI Taxonomy" id="136037"/>
    <lineage>
        <taxon>Eukaryota</taxon>
        <taxon>Metazoa</taxon>
        <taxon>Ecdysozoa</taxon>
        <taxon>Arthropoda</taxon>
        <taxon>Hexapoda</taxon>
        <taxon>Insecta</taxon>
        <taxon>Pterygota</taxon>
        <taxon>Neoptera</taxon>
        <taxon>Polyneoptera</taxon>
        <taxon>Dictyoptera</taxon>
        <taxon>Blattodea</taxon>
        <taxon>Blattoidea</taxon>
        <taxon>Termitoidae</taxon>
        <taxon>Termopsidae</taxon>
        <taxon>Zootermopsis</taxon>
    </lineage>
</organism>
<dbReference type="OrthoDB" id="196847at2759"/>
<dbReference type="Gene3D" id="2.40.50.100">
    <property type="match status" value="1"/>
</dbReference>
<dbReference type="InterPro" id="IPR005481">
    <property type="entry name" value="BC-like_N"/>
</dbReference>
<dbReference type="InterPro" id="IPR005482">
    <property type="entry name" value="Biotin_COase_C"/>
</dbReference>
<dbReference type="EMBL" id="KK852521">
    <property type="protein sequence ID" value="KDR22142.1"/>
    <property type="molecule type" value="Genomic_DNA"/>
</dbReference>
<gene>
    <name evidence="14" type="ORF">L798_02106</name>
</gene>
<keyword evidence="8" id="KW-0092">Biotin</keyword>
<dbReference type="SUPFAM" id="SSF52440">
    <property type="entry name" value="PreATP-grasp domain"/>
    <property type="match status" value="1"/>
</dbReference>
<evidence type="ECO:0000256" key="1">
    <source>
        <dbReference type="ARBA" id="ARBA00001953"/>
    </source>
</evidence>
<dbReference type="PANTHER" id="PTHR18866">
    <property type="entry name" value="CARBOXYLASE:PYRUVATE/ACETYL-COA/PROPIONYL-COA CARBOXYLASE"/>
    <property type="match status" value="1"/>
</dbReference>
<dbReference type="SUPFAM" id="SSF51246">
    <property type="entry name" value="Rudiment single hybrid motif"/>
    <property type="match status" value="1"/>
</dbReference>
<dbReference type="OMA" id="FINKPKH"/>
<dbReference type="PROSITE" id="PS50979">
    <property type="entry name" value="BC"/>
    <property type="match status" value="1"/>
</dbReference>
<evidence type="ECO:0000313" key="15">
    <source>
        <dbReference type="Proteomes" id="UP000027135"/>
    </source>
</evidence>
<dbReference type="InterPro" id="IPR000089">
    <property type="entry name" value="Biotin_lipoyl"/>
</dbReference>
<dbReference type="Gene3D" id="3.40.50.20">
    <property type="match status" value="1"/>
</dbReference>
<keyword evidence="5 10" id="KW-0067">ATP-binding</keyword>